<dbReference type="PANTHER" id="PTHR47256">
    <property type="entry name" value="ZN(II)2CYS6 TRANSCRIPTION FACTOR (EUROFUNG)-RELATED"/>
    <property type="match status" value="1"/>
</dbReference>
<dbReference type="Pfam" id="PF04082">
    <property type="entry name" value="Fungal_trans"/>
    <property type="match status" value="1"/>
</dbReference>
<dbReference type="PANTHER" id="PTHR47256:SF1">
    <property type="entry name" value="ZN(II)2CYS6 TRANSCRIPTION FACTOR (EUROFUNG)"/>
    <property type="match status" value="1"/>
</dbReference>
<keyword evidence="3" id="KW-0175">Coiled coil</keyword>
<dbReference type="InterPro" id="IPR036864">
    <property type="entry name" value="Zn2-C6_fun-type_DNA-bd_sf"/>
</dbReference>
<dbReference type="Gene3D" id="4.10.240.10">
    <property type="entry name" value="Zn(2)-C6 fungal-type DNA-binding domain"/>
    <property type="match status" value="1"/>
</dbReference>
<feature type="compositionally biased region" description="Polar residues" evidence="4">
    <location>
        <begin position="183"/>
        <end position="195"/>
    </location>
</feature>
<dbReference type="Pfam" id="PF00172">
    <property type="entry name" value="Zn_clus"/>
    <property type="match status" value="1"/>
</dbReference>
<reference evidence="6 7" key="1">
    <citation type="journal article" date="2020" name="BMC Genomics">
        <title>Correction to: Identification and distribution of gene clusters required for synthesis of sphingolipid metabolism inhibitors in diverse species of the filamentous fungus Fusarium.</title>
        <authorList>
            <person name="Kim H.S."/>
            <person name="Lohmar J.M."/>
            <person name="Busman M."/>
            <person name="Brown D.W."/>
            <person name="Naumann T.A."/>
            <person name="Divon H.H."/>
            <person name="Lysoe E."/>
            <person name="Uhlig S."/>
            <person name="Proctor R.H."/>
        </authorList>
    </citation>
    <scope>NUCLEOTIDE SEQUENCE [LARGE SCALE GENOMIC DNA]</scope>
    <source>
        <strain evidence="6 7">NRRL 25214</strain>
    </source>
</reference>
<accession>A0A8H4ZSY8</accession>
<protein>
    <recommendedName>
        <fullName evidence="5">Zn(2)-C6 fungal-type domain-containing protein</fullName>
    </recommendedName>
</protein>
<keyword evidence="2" id="KW-0539">Nucleus</keyword>
<keyword evidence="1" id="KW-0479">Metal-binding</keyword>
<dbReference type="GO" id="GO:0008270">
    <property type="term" value="F:zinc ion binding"/>
    <property type="evidence" value="ECO:0007669"/>
    <property type="project" value="InterPro"/>
</dbReference>
<dbReference type="Proteomes" id="UP000573603">
    <property type="component" value="Unassembled WGS sequence"/>
</dbReference>
<feature type="region of interest" description="Disordered" evidence="4">
    <location>
        <begin position="1"/>
        <end position="36"/>
    </location>
</feature>
<gene>
    <name evidence="6" type="ORF">FANTH_3072</name>
</gene>
<name>A0A8H4ZSY8_9HYPO</name>
<feature type="compositionally biased region" description="Polar residues" evidence="4">
    <location>
        <begin position="141"/>
        <end position="152"/>
    </location>
</feature>
<keyword evidence="7" id="KW-1185">Reference proteome</keyword>
<feature type="domain" description="Zn(2)-C6 fungal-type" evidence="5">
    <location>
        <begin position="47"/>
        <end position="78"/>
    </location>
</feature>
<dbReference type="PROSITE" id="PS50048">
    <property type="entry name" value="ZN2_CY6_FUNGAL_2"/>
    <property type="match status" value="1"/>
</dbReference>
<sequence length="715" mass="80517">MDDNPPSSSSPSAGRLRALLPGPTREGDSSRRPPKLNIPKRISVKTACQACRQRKAKVCNGQRPRCSGCITAGRECHYASNHYEAEAAAMKRKHDELKERMTDHERLYSLLRIRDPHETDEILRRIRAGKDVKGVTEDLQGATSAAPTSRKQANPLVRNNSDNTSNSATASGSTSSPTFSATRMSLSQPQQQTQARLPALNGHPGSLFEQAWREPQRRASDDYASIDLQGHILPFSRWTNVIQDDRFLSHLLLLFWTWDTSCNRFIDRTIFEDDLRNLDPTTPGVPSALRFCSPFLVNAILAVSCLYTTNPITFSIPDELSTRGQIFAQEAIQCLKEEDTRPSLPVVQGLALMYVYEGALGDGETALEFQNLMQSRYMALRLDDIYRSTDTAIAGSRQRAEAHALSWIQWGFYVWDWKPMHGLCRRLVIKKPARAKTWQEENSPVNRTENPEYWWIPYPVSVAPQRSMKREIFEAECNFTEITEQVLEFLIPLEQGVSPSRNTGRAVELYSKVMEWKFSLPEELRAENAVLPAAILLHLSADLVVISILQPFDHVPKPVFGPFTPRLTSYAHATNAMSTIWHFRALYTIQSEHWLIQACSVCAFKVLFAVEECPVQLETFIKACRALMELREAFPVAEEVIYSIESVVKNKKVNLPSYAREYMPNGAGEGVGDLKGVRVRDHSVIVEKAGPDGSEDRLTMTGLLSTLAPSETELY</sequence>
<dbReference type="CDD" id="cd00067">
    <property type="entry name" value="GAL4"/>
    <property type="match status" value="1"/>
</dbReference>
<dbReference type="InterPro" id="IPR053187">
    <property type="entry name" value="Notoamide_regulator"/>
</dbReference>
<feature type="compositionally biased region" description="Low complexity" evidence="4">
    <location>
        <begin position="1"/>
        <end position="12"/>
    </location>
</feature>
<feature type="coiled-coil region" evidence="3">
    <location>
        <begin position="80"/>
        <end position="107"/>
    </location>
</feature>
<dbReference type="EMBL" id="JABEVY010000064">
    <property type="protein sequence ID" value="KAF5251890.1"/>
    <property type="molecule type" value="Genomic_DNA"/>
</dbReference>
<dbReference type="SUPFAM" id="SSF57701">
    <property type="entry name" value="Zn2/Cys6 DNA-binding domain"/>
    <property type="match status" value="1"/>
</dbReference>
<dbReference type="GO" id="GO:0003677">
    <property type="term" value="F:DNA binding"/>
    <property type="evidence" value="ECO:0007669"/>
    <property type="project" value="InterPro"/>
</dbReference>
<organism evidence="6 7">
    <name type="scientific">Fusarium anthophilum</name>
    <dbReference type="NCBI Taxonomy" id="48485"/>
    <lineage>
        <taxon>Eukaryota</taxon>
        <taxon>Fungi</taxon>
        <taxon>Dikarya</taxon>
        <taxon>Ascomycota</taxon>
        <taxon>Pezizomycotina</taxon>
        <taxon>Sordariomycetes</taxon>
        <taxon>Hypocreomycetidae</taxon>
        <taxon>Hypocreales</taxon>
        <taxon>Nectriaceae</taxon>
        <taxon>Fusarium</taxon>
        <taxon>Fusarium fujikuroi species complex</taxon>
    </lineage>
</organism>
<comment type="caution">
    <text evidence="6">The sequence shown here is derived from an EMBL/GenBank/DDBJ whole genome shotgun (WGS) entry which is preliminary data.</text>
</comment>
<evidence type="ECO:0000256" key="3">
    <source>
        <dbReference type="SAM" id="Coils"/>
    </source>
</evidence>
<dbReference type="GO" id="GO:0000981">
    <property type="term" value="F:DNA-binding transcription factor activity, RNA polymerase II-specific"/>
    <property type="evidence" value="ECO:0007669"/>
    <property type="project" value="InterPro"/>
</dbReference>
<evidence type="ECO:0000313" key="7">
    <source>
        <dbReference type="Proteomes" id="UP000573603"/>
    </source>
</evidence>
<proteinExistence type="predicted"/>
<evidence type="ECO:0000256" key="1">
    <source>
        <dbReference type="ARBA" id="ARBA00022723"/>
    </source>
</evidence>
<evidence type="ECO:0000256" key="4">
    <source>
        <dbReference type="SAM" id="MobiDB-lite"/>
    </source>
</evidence>
<dbReference type="InterPro" id="IPR007219">
    <property type="entry name" value="XnlR_reg_dom"/>
</dbReference>
<evidence type="ECO:0000256" key="2">
    <source>
        <dbReference type="ARBA" id="ARBA00023242"/>
    </source>
</evidence>
<dbReference type="GO" id="GO:0006351">
    <property type="term" value="P:DNA-templated transcription"/>
    <property type="evidence" value="ECO:0007669"/>
    <property type="project" value="InterPro"/>
</dbReference>
<evidence type="ECO:0000259" key="5">
    <source>
        <dbReference type="PROSITE" id="PS50048"/>
    </source>
</evidence>
<dbReference type="AlphaFoldDB" id="A0A8H4ZSY8"/>
<dbReference type="CDD" id="cd12148">
    <property type="entry name" value="fungal_TF_MHR"/>
    <property type="match status" value="1"/>
</dbReference>
<dbReference type="SMART" id="SM00066">
    <property type="entry name" value="GAL4"/>
    <property type="match status" value="1"/>
</dbReference>
<feature type="compositionally biased region" description="Low complexity" evidence="4">
    <location>
        <begin position="159"/>
        <end position="182"/>
    </location>
</feature>
<dbReference type="InterPro" id="IPR001138">
    <property type="entry name" value="Zn2Cys6_DnaBD"/>
</dbReference>
<feature type="region of interest" description="Disordered" evidence="4">
    <location>
        <begin position="138"/>
        <end position="206"/>
    </location>
</feature>
<evidence type="ECO:0000313" key="6">
    <source>
        <dbReference type="EMBL" id="KAF5251890.1"/>
    </source>
</evidence>